<dbReference type="RefSeq" id="WP_344562424.1">
    <property type="nucleotide sequence ID" value="NZ_BAAARJ010000003.1"/>
</dbReference>
<dbReference type="Pfam" id="PF21274">
    <property type="entry name" value="Rng_hyd_C"/>
    <property type="match status" value="1"/>
</dbReference>
<sequence>MYDVKIPVLIVGGGPVGLSTALFSGRRGVRTMLLEKRDSTSMLPRAPGLQARTMELFRAAGLGKEIRALEKGNSHAYFEGGIIKVDTFSDIDNAELLESPSLDGPTVSPERVMGCGQDRYEKVLVAKAQEYGAEVRFNTRLVSFAADEEGVTAIAEEAATGKRLTIRADYLVGADGAGSRIRQSLGVERVGRGTVFNALSIYFRAPELETLLKDRKFILCYASAGGSLMGLSRLHGCDPWLAAPIYYPEKGEKPEDFTDERCVEIVRRAAGKDIDVEIMDKVPWQGAQLVSETFRAGRVFLAGDAAHVHPPAGGFGANTGIHDAHNLSWKLAAVLHGWGSDALLDTYDAERRPLGTAMSEQALVRNRIRHGYATARDRADFVDDVIITLGYRYRSASIVGAEAGGRVLSPDLELTGEPGTRAPHVWLKRDGGAAGAGGSGGTSGSEETISAIDLFWDDFVLLHGPEGGAWAKAAVTAAEKLGVPLVTHAVGPHEELRPAERDWAEVYGVGAAGAVLVRPDAFVAWRSADGAADPDAVLADVLARAAALSPAAGSPHGVASPGAAASPGVAAAPDAAAAPVAAPGVVS</sequence>
<accession>A0ABN3PSQ0</accession>
<evidence type="ECO:0000256" key="2">
    <source>
        <dbReference type="ARBA" id="ARBA00022630"/>
    </source>
</evidence>
<proteinExistence type="predicted"/>
<gene>
    <name evidence="5" type="ORF">GCM10009863_09230</name>
</gene>
<dbReference type="PANTHER" id="PTHR43004:SF19">
    <property type="entry name" value="BINDING MONOOXYGENASE, PUTATIVE (JCVI)-RELATED"/>
    <property type="match status" value="1"/>
</dbReference>
<dbReference type="PRINTS" id="PR00420">
    <property type="entry name" value="RNGMNOXGNASE"/>
</dbReference>
<dbReference type="InterPro" id="IPR002938">
    <property type="entry name" value="FAD-bd"/>
</dbReference>
<dbReference type="InterPro" id="IPR036188">
    <property type="entry name" value="FAD/NAD-bd_sf"/>
</dbReference>
<feature type="domain" description="FAD-binding" evidence="4">
    <location>
        <begin position="6"/>
        <end position="361"/>
    </location>
</feature>
<dbReference type="SUPFAM" id="SSF51905">
    <property type="entry name" value="FAD/NAD(P)-binding domain"/>
    <property type="match status" value="1"/>
</dbReference>
<dbReference type="Proteomes" id="UP001501447">
    <property type="component" value="Unassembled WGS sequence"/>
</dbReference>
<evidence type="ECO:0000259" key="4">
    <source>
        <dbReference type="Pfam" id="PF01494"/>
    </source>
</evidence>
<keyword evidence="3" id="KW-0274">FAD</keyword>
<reference evidence="5 6" key="1">
    <citation type="journal article" date="2019" name="Int. J. Syst. Evol. Microbiol.">
        <title>The Global Catalogue of Microorganisms (GCM) 10K type strain sequencing project: providing services to taxonomists for standard genome sequencing and annotation.</title>
        <authorList>
            <consortium name="The Broad Institute Genomics Platform"/>
            <consortium name="The Broad Institute Genome Sequencing Center for Infectious Disease"/>
            <person name="Wu L."/>
            <person name="Ma J."/>
        </authorList>
    </citation>
    <scope>NUCLEOTIDE SEQUENCE [LARGE SCALE GENOMIC DNA]</scope>
    <source>
        <strain evidence="5 6">JCM 16373</strain>
    </source>
</reference>
<comment type="caution">
    <text evidence="5">The sequence shown here is derived from an EMBL/GenBank/DDBJ whole genome shotgun (WGS) entry which is preliminary data.</text>
</comment>
<evidence type="ECO:0000313" key="6">
    <source>
        <dbReference type="Proteomes" id="UP001501447"/>
    </source>
</evidence>
<dbReference type="Pfam" id="PF01494">
    <property type="entry name" value="FAD_binding_3"/>
    <property type="match status" value="1"/>
</dbReference>
<protein>
    <submittedName>
        <fullName evidence="5">FAD-dependent oxidoreductase</fullName>
    </submittedName>
</protein>
<keyword evidence="2" id="KW-0285">Flavoprotein</keyword>
<comment type="cofactor">
    <cofactor evidence="1">
        <name>FAD</name>
        <dbReference type="ChEBI" id="CHEBI:57692"/>
    </cofactor>
</comment>
<dbReference type="Gene3D" id="3.30.9.10">
    <property type="entry name" value="D-Amino Acid Oxidase, subunit A, domain 2"/>
    <property type="match status" value="1"/>
</dbReference>
<keyword evidence="6" id="KW-1185">Reference proteome</keyword>
<organism evidence="5 6">
    <name type="scientific">Streptomyces axinellae</name>
    <dbReference type="NCBI Taxonomy" id="552788"/>
    <lineage>
        <taxon>Bacteria</taxon>
        <taxon>Bacillati</taxon>
        <taxon>Actinomycetota</taxon>
        <taxon>Actinomycetes</taxon>
        <taxon>Kitasatosporales</taxon>
        <taxon>Streptomycetaceae</taxon>
        <taxon>Streptomyces</taxon>
    </lineage>
</organism>
<name>A0ABN3PSQ0_9ACTN</name>
<evidence type="ECO:0000256" key="3">
    <source>
        <dbReference type="ARBA" id="ARBA00022827"/>
    </source>
</evidence>
<dbReference type="Gene3D" id="3.50.50.60">
    <property type="entry name" value="FAD/NAD(P)-binding domain"/>
    <property type="match status" value="1"/>
</dbReference>
<evidence type="ECO:0000256" key="1">
    <source>
        <dbReference type="ARBA" id="ARBA00001974"/>
    </source>
</evidence>
<dbReference type="Gene3D" id="3.40.30.120">
    <property type="match status" value="1"/>
</dbReference>
<dbReference type="InterPro" id="IPR050641">
    <property type="entry name" value="RIFMO-like"/>
</dbReference>
<dbReference type="EMBL" id="BAAARJ010000003">
    <property type="protein sequence ID" value="GAA2598007.1"/>
    <property type="molecule type" value="Genomic_DNA"/>
</dbReference>
<evidence type="ECO:0000313" key="5">
    <source>
        <dbReference type="EMBL" id="GAA2598007.1"/>
    </source>
</evidence>
<dbReference type="PANTHER" id="PTHR43004">
    <property type="entry name" value="TRK SYSTEM POTASSIUM UPTAKE PROTEIN"/>
    <property type="match status" value="1"/>
</dbReference>